<dbReference type="GO" id="GO:0061025">
    <property type="term" value="P:membrane fusion"/>
    <property type="evidence" value="ECO:0007669"/>
    <property type="project" value="TreeGrafter"/>
</dbReference>
<keyword evidence="8" id="KW-1185">Reference proteome</keyword>
<dbReference type="InterPro" id="IPR037721">
    <property type="entry name" value="Ferlin"/>
</dbReference>
<organism evidence="7 8">
    <name type="scientific">Scyliorhinus torazame</name>
    <name type="common">Cloudy catshark</name>
    <name type="synonym">Catulus torazame</name>
    <dbReference type="NCBI Taxonomy" id="75743"/>
    <lineage>
        <taxon>Eukaryota</taxon>
        <taxon>Metazoa</taxon>
        <taxon>Chordata</taxon>
        <taxon>Craniata</taxon>
        <taxon>Vertebrata</taxon>
        <taxon>Chondrichthyes</taxon>
        <taxon>Elasmobranchii</taxon>
        <taxon>Galeomorphii</taxon>
        <taxon>Galeoidea</taxon>
        <taxon>Carcharhiniformes</taxon>
        <taxon>Scyliorhinidae</taxon>
        <taxon>Scyliorhinus</taxon>
    </lineage>
</organism>
<dbReference type="Pfam" id="PF00168">
    <property type="entry name" value="C2"/>
    <property type="match status" value="1"/>
</dbReference>
<keyword evidence="3" id="KW-0677">Repeat</keyword>
<evidence type="ECO:0000256" key="4">
    <source>
        <dbReference type="ARBA" id="ARBA00022989"/>
    </source>
</evidence>
<feature type="non-terminal residue" evidence="7">
    <location>
        <position position="1"/>
    </location>
</feature>
<dbReference type="InterPro" id="IPR035892">
    <property type="entry name" value="C2_domain_sf"/>
</dbReference>
<protein>
    <recommendedName>
        <fullName evidence="6">FerIin domain-containing protein</fullName>
    </recommendedName>
</protein>
<dbReference type="PANTHER" id="PTHR12546:SF34">
    <property type="entry name" value="FER-1-LIKE PROTEIN 5"/>
    <property type="match status" value="1"/>
</dbReference>
<reference evidence="7 8" key="1">
    <citation type="journal article" date="2018" name="Nat. Ecol. Evol.">
        <title>Shark genomes provide insights into elasmobranch evolution and the origin of vertebrates.</title>
        <authorList>
            <person name="Hara Y"/>
            <person name="Yamaguchi K"/>
            <person name="Onimaru K"/>
            <person name="Kadota M"/>
            <person name="Koyanagi M"/>
            <person name="Keeley SD"/>
            <person name="Tatsumi K"/>
            <person name="Tanaka K"/>
            <person name="Motone F"/>
            <person name="Kageyama Y"/>
            <person name="Nozu R"/>
            <person name="Adachi N"/>
            <person name="Nishimura O"/>
            <person name="Nakagawa R"/>
            <person name="Tanegashima C"/>
            <person name="Kiyatake I"/>
            <person name="Matsumoto R"/>
            <person name="Murakumo K"/>
            <person name="Nishida K"/>
            <person name="Terakita A"/>
            <person name="Kuratani S"/>
            <person name="Sato K"/>
            <person name="Hyodo S Kuraku.S."/>
        </authorList>
    </citation>
    <scope>NUCLEOTIDE SEQUENCE [LARGE SCALE GENOMIC DNA]</scope>
</reference>
<comment type="subcellular location">
    <subcellularLocation>
        <location evidence="1">Membrane</location>
        <topology evidence="1">Single-pass membrane protein</topology>
    </subcellularLocation>
</comment>
<dbReference type="OrthoDB" id="10059618at2759"/>
<evidence type="ECO:0000256" key="5">
    <source>
        <dbReference type="ARBA" id="ARBA00023136"/>
    </source>
</evidence>
<keyword evidence="2" id="KW-0812">Transmembrane</keyword>
<dbReference type="InterPro" id="IPR000008">
    <property type="entry name" value="C2_dom"/>
</dbReference>
<comment type="caution">
    <text evidence="7">The sequence shown here is derived from an EMBL/GenBank/DDBJ whole genome shotgun (WGS) entry which is preliminary data.</text>
</comment>
<gene>
    <name evidence="7" type="ORF">scyTo_0018254</name>
</gene>
<evidence type="ECO:0000256" key="3">
    <source>
        <dbReference type="ARBA" id="ARBA00022737"/>
    </source>
</evidence>
<dbReference type="Gene3D" id="2.60.40.150">
    <property type="entry name" value="C2 domain"/>
    <property type="match status" value="1"/>
</dbReference>
<keyword evidence="4" id="KW-1133">Transmembrane helix</keyword>
<accession>A0A401PRI8</accession>
<dbReference type="SMART" id="SM01202">
    <property type="entry name" value="FerI"/>
    <property type="match status" value="1"/>
</dbReference>
<keyword evidence="5" id="KW-0472">Membrane</keyword>
<dbReference type="GO" id="GO:0007009">
    <property type="term" value="P:plasma membrane organization"/>
    <property type="evidence" value="ECO:0007669"/>
    <property type="project" value="TreeGrafter"/>
</dbReference>
<proteinExistence type="predicted"/>
<evidence type="ECO:0000259" key="6">
    <source>
        <dbReference type="SMART" id="SM01202"/>
    </source>
</evidence>
<name>A0A401PRI8_SCYTO</name>
<evidence type="ECO:0000313" key="8">
    <source>
        <dbReference type="Proteomes" id="UP000288216"/>
    </source>
</evidence>
<dbReference type="STRING" id="75743.A0A401PRI8"/>
<evidence type="ECO:0000256" key="2">
    <source>
        <dbReference type="ARBA" id="ARBA00022692"/>
    </source>
</evidence>
<dbReference type="Proteomes" id="UP000288216">
    <property type="component" value="Unassembled WGS sequence"/>
</dbReference>
<dbReference type="Pfam" id="PF08151">
    <property type="entry name" value="FerI"/>
    <property type="match status" value="1"/>
</dbReference>
<dbReference type="InterPro" id="IPR012968">
    <property type="entry name" value="FerIin_dom"/>
</dbReference>
<sequence length="362" mass="40509">NALNFEISYEPPLVSKKEKVEGKVEHPELQAITTVPRLQEALLPSRSPTPETSSTRETAKLMRKFADKAQDFQVRIRIIEGRQLQGANIRPVVKVYVGNNSFRTRIKRGNNPFFDELDIGSVYDLPGHAVLRKWLLLYEPDDLHALAKGYLKVSIIVLAAGDEAPIDKRGTNEEDDVESNLLQPAGVLSRWVTFELKIYRAEDISHMAKGLMTNLKHMFGVDSDKNDGVDSFLEVSFAGNKFPSLCESIRFTVCERKSAIKSTPLGTTFLSISKISSTGSEDDEMPGFLPMFGPCFLNLYGSPREGLDYTEKNDELNLGKSEGVSYRGRILVELATRVEENLGKAVENLSSEDYLIVQVFVR</sequence>
<dbReference type="SUPFAM" id="SSF49562">
    <property type="entry name" value="C2 domain (Calcium/lipid-binding domain, CaLB)"/>
    <property type="match status" value="1"/>
</dbReference>
<feature type="domain" description="FerIin" evidence="6">
    <location>
        <begin position="117"/>
        <end position="187"/>
    </location>
</feature>
<dbReference type="GO" id="GO:0016020">
    <property type="term" value="C:membrane"/>
    <property type="evidence" value="ECO:0007669"/>
    <property type="project" value="UniProtKB-SubCell"/>
</dbReference>
<dbReference type="EMBL" id="BFAA01012540">
    <property type="protein sequence ID" value="GCB75744.1"/>
    <property type="molecule type" value="Genomic_DNA"/>
</dbReference>
<dbReference type="AlphaFoldDB" id="A0A401PRI8"/>
<dbReference type="PANTHER" id="PTHR12546">
    <property type="entry name" value="FER-1-LIKE"/>
    <property type="match status" value="1"/>
</dbReference>
<evidence type="ECO:0000313" key="7">
    <source>
        <dbReference type="EMBL" id="GCB75744.1"/>
    </source>
</evidence>
<evidence type="ECO:0000256" key="1">
    <source>
        <dbReference type="ARBA" id="ARBA00004167"/>
    </source>
</evidence>